<dbReference type="Gene3D" id="3.40.47.10">
    <property type="match status" value="1"/>
</dbReference>
<evidence type="ECO:0000256" key="3">
    <source>
        <dbReference type="RuleBase" id="RU003694"/>
    </source>
</evidence>
<dbReference type="Pfam" id="PF00109">
    <property type="entry name" value="ketoacyl-synt"/>
    <property type="match status" value="1"/>
</dbReference>
<evidence type="ECO:0000259" key="4">
    <source>
        <dbReference type="PROSITE" id="PS52004"/>
    </source>
</evidence>
<dbReference type="SMART" id="SM00825">
    <property type="entry name" value="PKS_KS"/>
    <property type="match status" value="1"/>
</dbReference>
<dbReference type="PROSITE" id="PS52004">
    <property type="entry name" value="KS3_2"/>
    <property type="match status" value="1"/>
</dbReference>
<dbReference type="EC" id="2.3.1.179" evidence="5"/>
<name>A0AAE3ZVC0_9ACTN</name>
<dbReference type="EMBL" id="JAVDYC010000001">
    <property type="protein sequence ID" value="MDR7326572.1"/>
    <property type="molecule type" value="Genomic_DNA"/>
</dbReference>
<proteinExistence type="inferred from homology"/>
<dbReference type="PANTHER" id="PTHR11712:SF336">
    <property type="entry name" value="3-OXOACYL-[ACYL-CARRIER-PROTEIN] SYNTHASE, MITOCHONDRIAL"/>
    <property type="match status" value="1"/>
</dbReference>
<dbReference type="SUPFAM" id="SSF53901">
    <property type="entry name" value="Thiolase-like"/>
    <property type="match status" value="1"/>
</dbReference>
<comment type="caution">
    <text evidence="5">The sequence shown here is derived from an EMBL/GenBank/DDBJ whole genome shotgun (WGS) entry which is preliminary data.</text>
</comment>
<keyword evidence="2 3" id="KW-0808">Transferase</keyword>
<dbReference type="Pfam" id="PF02801">
    <property type="entry name" value="Ketoacyl-synt_C"/>
    <property type="match status" value="1"/>
</dbReference>
<evidence type="ECO:0000313" key="6">
    <source>
        <dbReference type="Proteomes" id="UP001183629"/>
    </source>
</evidence>
<keyword evidence="6" id="KW-1185">Reference proteome</keyword>
<dbReference type="InterPro" id="IPR020841">
    <property type="entry name" value="PKS_Beta-ketoAc_synthase_dom"/>
</dbReference>
<keyword evidence="5" id="KW-0012">Acyltransferase</keyword>
<dbReference type="InterPro" id="IPR014030">
    <property type="entry name" value="Ketoacyl_synth_N"/>
</dbReference>
<dbReference type="GO" id="GO:0006633">
    <property type="term" value="P:fatty acid biosynthetic process"/>
    <property type="evidence" value="ECO:0007669"/>
    <property type="project" value="InterPro"/>
</dbReference>
<dbReference type="InterPro" id="IPR000794">
    <property type="entry name" value="Beta-ketoacyl_synthase"/>
</dbReference>
<protein>
    <submittedName>
        <fullName evidence="5">3-oxoacyl-[acyl-carrier-protein] synthase II</fullName>
        <ecNumber evidence="5">2.3.1.179</ecNumber>
    </submittedName>
</protein>
<feature type="domain" description="Ketosynthase family 3 (KS3)" evidence="4">
    <location>
        <begin position="1"/>
        <end position="395"/>
    </location>
</feature>
<accession>A0AAE3ZVC0</accession>
<dbReference type="InterPro" id="IPR014031">
    <property type="entry name" value="Ketoacyl_synth_C"/>
</dbReference>
<gene>
    <name evidence="5" type="ORF">J2S44_006822</name>
</gene>
<dbReference type="GO" id="GO:0004315">
    <property type="term" value="F:3-oxoacyl-[acyl-carrier-protein] synthase activity"/>
    <property type="evidence" value="ECO:0007669"/>
    <property type="project" value="UniProtKB-EC"/>
</dbReference>
<evidence type="ECO:0000256" key="2">
    <source>
        <dbReference type="ARBA" id="ARBA00022679"/>
    </source>
</evidence>
<comment type="similarity">
    <text evidence="1 3">Belongs to the thiolase-like superfamily. Beta-ketoacyl-ACP synthases family.</text>
</comment>
<dbReference type="InterPro" id="IPR016039">
    <property type="entry name" value="Thiolase-like"/>
</dbReference>
<sequence length="397" mass="40173">MLESRDGRRVVVTGVGVVAPCGIGAADFWTGLATPVPPSVTREVPGFDPTTIGLSKVEVRRLDRFAQLALVAADEAIGDAGLADESARDGERTGVLIGCGIGGAWSWESQVRLIDEKGPSRVSPLTVPMVMPNAAAGAVSMRWGLAGPCETISTACATGTQSIGNAARWIAAGRVDTVVAGGTESCLTGVNLAGFGNMRALSPTGVSRPFDTERDGFCAAEGAGILVLEEYSRAVARGARIYAEIAGVGSGADAYHITAPAPGGRGAARCMREALSDGGVAPSDVTHINAHGTSTQLNDAGEADAIAAVFGGHRPAVTSIKGVTGHSLGGAGAIEAAALSLTFAHRSLPPTIGTTTVDPALDIDVVLSPRDWEPAPALTNSFGFGGHNATLLFTPVG</sequence>
<dbReference type="AlphaFoldDB" id="A0AAE3ZVC0"/>
<dbReference type="Proteomes" id="UP001183629">
    <property type="component" value="Unassembled WGS sequence"/>
</dbReference>
<reference evidence="5 6" key="1">
    <citation type="submission" date="2023-07" db="EMBL/GenBank/DDBJ databases">
        <title>Sequencing the genomes of 1000 actinobacteria strains.</title>
        <authorList>
            <person name="Klenk H.-P."/>
        </authorList>
    </citation>
    <scope>NUCLEOTIDE SEQUENCE [LARGE SCALE GENOMIC DNA]</scope>
    <source>
        <strain evidence="5 6">DSM 44711</strain>
    </source>
</reference>
<dbReference type="InterPro" id="IPR018201">
    <property type="entry name" value="Ketoacyl_synth_AS"/>
</dbReference>
<dbReference type="NCBIfam" id="NF005589">
    <property type="entry name" value="PRK07314.1"/>
    <property type="match status" value="1"/>
</dbReference>
<dbReference type="PROSITE" id="PS00606">
    <property type="entry name" value="KS3_1"/>
    <property type="match status" value="1"/>
</dbReference>
<organism evidence="5 6">
    <name type="scientific">Catenuloplanes niger</name>
    <dbReference type="NCBI Taxonomy" id="587534"/>
    <lineage>
        <taxon>Bacteria</taxon>
        <taxon>Bacillati</taxon>
        <taxon>Actinomycetota</taxon>
        <taxon>Actinomycetes</taxon>
        <taxon>Micromonosporales</taxon>
        <taxon>Micromonosporaceae</taxon>
        <taxon>Catenuloplanes</taxon>
    </lineage>
</organism>
<evidence type="ECO:0000256" key="1">
    <source>
        <dbReference type="ARBA" id="ARBA00008467"/>
    </source>
</evidence>
<dbReference type="PANTHER" id="PTHR11712">
    <property type="entry name" value="POLYKETIDE SYNTHASE-RELATED"/>
    <property type="match status" value="1"/>
</dbReference>
<dbReference type="RefSeq" id="WP_310422502.1">
    <property type="nucleotide sequence ID" value="NZ_JAVDYC010000001.1"/>
</dbReference>
<evidence type="ECO:0000313" key="5">
    <source>
        <dbReference type="EMBL" id="MDR7326572.1"/>
    </source>
</evidence>
<dbReference type="CDD" id="cd00834">
    <property type="entry name" value="KAS_I_II"/>
    <property type="match status" value="1"/>
</dbReference>